<organism evidence="4 5">
    <name type="scientific">Cellulomonas wangsupingiae</name>
    <dbReference type="NCBI Taxonomy" id="2968085"/>
    <lineage>
        <taxon>Bacteria</taxon>
        <taxon>Bacillati</taxon>
        <taxon>Actinomycetota</taxon>
        <taxon>Actinomycetes</taxon>
        <taxon>Micrococcales</taxon>
        <taxon>Cellulomonadaceae</taxon>
        <taxon>Cellulomonas</taxon>
    </lineage>
</organism>
<evidence type="ECO:0000259" key="3">
    <source>
        <dbReference type="Pfam" id="PF19843"/>
    </source>
</evidence>
<proteinExistence type="predicted"/>
<sequence length="187" mass="18385">MPASGSVRSIATPVVALALGLTLISAGCAADADTHPTSTPTASPAPTPSPTPSPTPAEPTVPDRPPAMSTASADGAAAAAAFAIEVLNHAAASGDVSAWRDITAPSCRMCTAFGDDIVAAGPDGGSLLAVTSATGREVEAGRLYAAELTVTQPASPDGSSPAGSFVFQVALSHGGDWKVEAIDVYES</sequence>
<evidence type="ECO:0000256" key="2">
    <source>
        <dbReference type="SAM" id="SignalP"/>
    </source>
</evidence>
<evidence type="ECO:0000313" key="4">
    <source>
        <dbReference type="EMBL" id="UUI64886.1"/>
    </source>
</evidence>
<keyword evidence="5" id="KW-1185">Reference proteome</keyword>
<dbReference type="EMBL" id="CP101989">
    <property type="protein sequence ID" value="UUI64886.1"/>
    <property type="molecule type" value="Genomic_DNA"/>
</dbReference>
<feature type="signal peptide" evidence="2">
    <location>
        <begin position="1"/>
        <end position="29"/>
    </location>
</feature>
<keyword evidence="2" id="KW-0732">Signal</keyword>
<evidence type="ECO:0000256" key="1">
    <source>
        <dbReference type="SAM" id="MobiDB-lite"/>
    </source>
</evidence>
<gene>
    <name evidence="4" type="ORF">NP075_17515</name>
</gene>
<name>A0ABY5K652_9CELL</name>
<feature type="chain" id="PRO_5046997685" evidence="2">
    <location>
        <begin position="30"/>
        <end position="187"/>
    </location>
</feature>
<dbReference type="Pfam" id="PF19843">
    <property type="entry name" value="DUF6318"/>
    <property type="match status" value="1"/>
</dbReference>
<feature type="compositionally biased region" description="Low complexity" evidence="1">
    <location>
        <begin position="32"/>
        <end position="42"/>
    </location>
</feature>
<protein>
    <submittedName>
        <fullName evidence="4">DUF6318 family protein</fullName>
    </submittedName>
</protein>
<reference evidence="4 5" key="1">
    <citation type="submission" date="2022-07" db="EMBL/GenBank/DDBJ databases">
        <title>Novel species in genus cellulomonas.</title>
        <authorList>
            <person name="Ye L."/>
        </authorList>
    </citation>
    <scope>NUCLEOTIDE SEQUENCE [LARGE SCALE GENOMIC DNA]</scope>
    <source>
        <strain evidence="5">zg-Y908</strain>
    </source>
</reference>
<feature type="compositionally biased region" description="Pro residues" evidence="1">
    <location>
        <begin position="43"/>
        <end position="65"/>
    </location>
</feature>
<evidence type="ECO:0000313" key="5">
    <source>
        <dbReference type="Proteomes" id="UP001317322"/>
    </source>
</evidence>
<feature type="region of interest" description="Disordered" evidence="1">
    <location>
        <begin position="32"/>
        <end position="72"/>
    </location>
</feature>
<dbReference type="InterPro" id="IPR046281">
    <property type="entry name" value="DUF6318"/>
</dbReference>
<accession>A0ABY5K652</accession>
<dbReference type="Proteomes" id="UP001317322">
    <property type="component" value="Chromosome"/>
</dbReference>
<feature type="domain" description="DUF6318" evidence="3">
    <location>
        <begin position="60"/>
        <end position="115"/>
    </location>
</feature>
<dbReference type="RefSeq" id="WP_227563376.1">
    <property type="nucleotide sequence ID" value="NZ_CP101989.1"/>
</dbReference>